<dbReference type="SUPFAM" id="SSF74942">
    <property type="entry name" value="YhbC-like, C-terminal domain"/>
    <property type="match status" value="1"/>
</dbReference>
<feature type="domain" description="Ribosome maturation factor RimP N-terminal" evidence="4">
    <location>
        <begin position="6"/>
        <end position="79"/>
    </location>
</feature>
<dbReference type="InterPro" id="IPR035956">
    <property type="entry name" value="RimP_N_sf"/>
</dbReference>
<organism evidence="6 7">
    <name type="scientific">Caldimonas aquatica</name>
    <dbReference type="NCBI Taxonomy" id="376175"/>
    <lineage>
        <taxon>Bacteria</taxon>
        <taxon>Pseudomonadati</taxon>
        <taxon>Pseudomonadota</taxon>
        <taxon>Betaproteobacteria</taxon>
        <taxon>Burkholderiales</taxon>
        <taxon>Sphaerotilaceae</taxon>
        <taxon>Caldimonas</taxon>
    </lineage>
</organism>
<name>A0ABY6MWD4_9BURK</name>
<protein>
    <recommendedName>
        <fullName evidence="3">Ribosome maturation factor RimP</fullName>
    </recommendedName>
</protein>
<dbReference type="NCBIfam" id="NF000929">
    <property type="entry name" value="PRK00092.2-1"/>
    <property type="match status" value="1"/>
</dbReference>
<dbReference type="Gene3D" id="3.30.300.70">
    <property type="entry name" value="RimP-like superfamily, N-terminal"/>
    <property type="match status" value="1"/>
</dbReference>
<keyword evidence="7" id="KW-1185">Reference proteome</keyword>
<keyword evidence="1 3" id="KW-0963">Cytoplasm</keyword>
<gene>
    <name evidence="3 6" type="primary">rimP</name>
    <name evidence="6" type="ORF">OMP39_07060</name>
</gene>
<proteinExistence type="inferred from homology"/>
<evidence type="ECO:0000256" key="3">
    <source>
        <dbReference type="HAMAP-Rule" id="MF_01077"/>
    </source>
</evidence>
<evidence type="ECO:0000259" key="4">
    <source>
        <dbReference type="Pfam" id="PF02576"/>
    </source>
</evidence>
<dbReference type="InterPro" id="IPR036847">
    <property type="entry name" value="RimP_C_sf"/>
</dbReference>
<dbReference type="InterPro" id="IPR003728">
    <property type="entry name" value="Ribosome_maturation_RimP"/>
</dbReference>
<dbReference type="Pfam" id="PF02576">
    <property type="entry name" value="RimP_N"/>
    <property type="match status" value="1"/>
</dbReference>
<dbReference type="PANTHER" id="PTHR33867:SF1">
    <property type="entry name" value="RIBOSOME MATURATION FACTOR RIMP"/>
    <property type="match status" value="1"/>
</dbReference>
<dbReference type="EMBL" id="CP110257">
    <property type="protein sequence ID" value="UZD56317.1"/>
    <property type="molecule type" value="Genomic_DNA"/>
</dbReference>
<dbReference type="SUPFAM" id="SSF75420">
    <property type="entry name" value="YhbC-like, N-terminal domain"/>
    <property type="match status" value="1"/>
</dbReference>
<comment type="subcellular location">
    <subcellularLocation>
        <location evidence="3">Cytoplasm</location>
    </subcellularLocation>
</comment>
<dbReference type="InterPro" id="IPR028989">
    <property type="entry name" value="RimP_N"/>
</dbReference>
<comment type="similarity">
    <text evidence="3">Belongs to the RimP family.</text>
</comment>
<reference evidence="6" key="1">
    <citation type="submission" date="2022-10" db="EMBL/GenBank/DDBJ databases">
        <title>Complete genome sequence of Schlegelella aquatica LMG 23380.</title>
        <authorList>
            <person name="Musilova J."/>
            <person name="Kourilova X."/>
            <person name="Bezdicek M."/>
            <person name="Hermankova K."/>
            <person name="Obruca S."/>
            <person name="Sedlar K."/>
        </authorList>
    </citation>
    <scope>NUCLEOTIDE SEQUENCE</scope>
    <source>
        <strain evidence="6">LMG 23380</strain>
    </source>
</reference>
<evidence type="ECO:0000313" key="7">
    <source>
        <dbReference type="Proteomes" id="UP001163266"/>
    </source>
</evidence>
<evidence type="ECO:0000256" key="2">
    <source>
        <dbReference type="ARBA" id="ARBA00022517"/>
    </source>
</evidence>
<dbReference type="RefSeq" id="WP_264894273.1">
    <property type="nucleotide sequence ID" value="NZ_CP110257.1"/>
</dbReference>
<sequence>MSWQGLVERTVAGLGYELVECERSSRGLLRVFIDRLPGDPQGEFITVDDCERVTRQLQYALEVEGVDYERLEVSSPGLDRPLRKAADYQRFAGHEVDITLKLPFQGRKKYRGVLEAEGEGWRLVLSDGKQDQALSFSLDEVREARLVPVIDFKGRRKADPARARADEQEDGGQ</sequence>
<evidence type="ECO:0000313" key="6">
    <source>
        <dbReference type="EMBL" id="UZD56317.1"/>
    </source>
</evidence>
<dbReference type="HAMAP" id="MF_01077">
    <property type="entry name" value="RimP"/>
    <property type="match status" value="1"/>
</dbReference>
<dbReference type="Pfam" id="PF17384">
    <property type="entry name" value="DUF150_C"/>
    <property type="match status" value="1"/>
</dbReference>
<evidence type="ECO:0000259" key="5">
    <source>
        <dbReference type="Pfam" id="PF17384"/>
    </source>
</evidence>
<dbReference type="CDD" id="cd01734">
    <property type="entry name" value="YlxS_C"/>
    <property type="match status" value="1"/>
</dbReference>
<dbReference type="Gene3D" id="2.30.30.180">
    <property type="entry name" value="Ribosome maturation factor RimP, C-terminal domain"/>
    <property type="match status" value="1"/>
</dbReference>
<accession>A0ABY6MWD4</accession>
<dbReference type="InterPro" id="IPR028998">
    <property type="entry name" value="RimP_C"/>
</dbReference>
<feature type="domain" description="Ribosome maturation factor RimP C-terminal" evidence="5">
    <location>
        <begin position="82"/>
        <end position="148"/>
    </location>
</feature>
<comment type="function">
    <text evidence="3">Required for maturation of 30S ribosomal subunits.</text>
</comment>
<keyword evidence="2 3" id="KW-0690">Ribosome biogenesis</keyword>
<evidence type="ECO:0000256" key="1">
    <source>
        <dbReference type="ARBA" id="ARBA00022490"/>
    </source>
</evidence>
<dbReference type="PANTHER" id="PTHR33867">
    <property type="entry name" value="RIBOSOME MATURATION FACTOR RIMP"/>
    <property type="match status" value="1"/>
</dbReference>
<dbReference type="Proteomes" id="UP001163266">
    <property type="component" value="Chromosome"/>
</dbReference>